<dbReference type="InterPro" id="IPR041705">
    <property type="entry name" value="PIN_Sll0205"/>
</dbReference>
<feature type="domain" description="PIN" evidence="1">
    <location>
        <begin position="1"/>
        <end position="130"/>
    </location>
</feature>
<sequence length="147" mass="16975">MNYFLDTNIIIILFEGRNNEIERDIRDILIDNHNSFCASSISLLEIAQLYRKKRFKNVDYEVLNTGKKFIIEVLNMLPAIKILPFEEEHAVTACDITFVPNHNDPNDLAIIAHSISEGMPIITCDDKFSEYEHQGAKVLHNSRKTRI</sequence>
<organism evidence="2 3">
    <name type="scientific">Capnocytophaga leadbetteri</name>
    <dbReference type="NCBI Taxonomy" id="327575"/>
    <lineage>
        <taxon>Bacteria</taxon>
        <taxon>Pseudomonadati</taxon>
        <taxon>Bacteroidota</taxon>
        <taxon>Flavobacteriia</taxon>
        <taxon>Flavobacteriales</taxon>
        <taxon>Flavobacteriaceae</taxon>
        <taxon>Capnocytophaga</taxon>
    </lineage>
</organism>
<accession>A0A250FBF0</accession>
<protein>
    <submittedName>
        <fullName evidence="2">Twitching motility protein PilT</fullName>
    </submittedName>
</protein>
<dbReference type="InterPro" id="IPR052919">
    <property type="entry name" value="TA_system_RNase"/>
</dbReference>
<evidence type="ECO:0000259" key="1">
    <source>
        <dbReference type="SMART" id="SM00670"/>
    </source>
</evidence>
<name>A0A250FBF0_9FLAO</name>
<dbReference type="CDD" id="cd09872">
    <property type="entry name" value="PIN_Sll0205-like"/>
    <property type="match status" value="1"/>
</dbReference>
<dbReference type="KEGG" id="clk:CGC53_02590"/>
<dbReference type="InterPro" id="IPR029060">
    <property type="entry name" value="PIN-like_dom_sf"/>
</dbReference>
<evidence type="ECO:0000313" key="2">
    <source>
        <dbReference type="EMBL" id="ATA81316.1"/>
    </source>
</evidence>
<gene>
    <name evidence="2" type="ORF">CGC53_02590</name>
</gene>
<dbReference type="Pfam" id="PF01850">
    <property type="entry name" value="PIN"/>
    <property type="match status" value="1"/>
</dbReference>
<reference evidence="3" key="1">
    <citation type="submission" date="2017-06" db="EMBL/GenBank/DDBJ databases">
        <title>Capnocytophaga spp. assemblies.</title>
        <authorList>
            <person name="Gulvik C.A."/>
        </authorList>
    </citation>
    <scope>NUCLEOTIDE SEQUENCE [LARGE SCALE GENOMIC DNA]</scope>
    <source>
        <strain evidence="3">H6253</strain>
    </source>
</reference>
<dbReference type="AlphaFoldDB" id="A0A250FBF0"/>
<dbReference type="PANTHER" id="PTHR36173">
    <property type="entry name" value="RIBONUCLEASE VAPC16-RELATED"/>
    <property type="match status" value="1"/>
</dbReference>
<dbReference type="EMBL" id="CP022384">
    <property type="protein sequence ID" value="ATA81316.1"/>
    <property type="molecule type" value="Genomic_DNA"/>
</dbReference>
<dbReference type="Gene3D" id="3.40.50.1010">
    <property type="entry name" value="5'-nuclease"/>
    <property type="match status" value="1"/>
</dbReference>
<dbReference type="InterPro" id="IPR002716">
    <property type="entry name" value="PIN_dom"/>
</dbReference>
<dbReference type="RefSeq" id="WP_095913201.1">
    <property type="nucleotide sequence ID" value="NZ_CAUUPF010000025.1"/>
</dbReference>
<dbReference type="SMART" id="SM00670">
    <property type="entry name" value="PINc"/>
    <property type="match status" value="1"/>
</dbReference>
<proteinExistence type="predicted"/>
<keyword evidence="3" id="KW-1185">Reference proteome</keyword>
<dbReference type="SUPFAM" id="SSF88723">
    <property type="entry name" value="PIN domain-like"/>
    <property type="match status" value="1"/>
</dbReference>
<evidence type="ECO:0000313" key="3">
    <source>
        <dbReference type="Proteomes" id="UP000217276"/>
    </source>
</evidence>
<dbReference type="Proteomes" id="UP000217276">
    <property type="component" value="Chromosome"/>
</dbReference>